<accession>A0A368GX63</accession>
<protein>
    <submittedName>
        <fullName evidence="2">Uncharacterized protein</fullName>
    </submittedName>
</protein>
<reference evidence="2 3" key="1">
    <citation type="submission" date="2014-10" db="EMBL/GenBank/DDBJ databases">
        <title>Draft genome of the hookworm Ancylostoma caninum.</title>
        <authorList>
            <person name="Mitreva M."/>
        </authorList>
    </citation>
    <scope>NUCLEOTIDE SEQUENCE [LARGE SCALE GENOMIC DNA]</scope>
    <source>
        <strain evidence="2 3">Baltimore</strain>
    </source>
</reference>
<gene>
    <name evidence="2" type="ORF">ANCCAN_05052</name>
</gene>
<keyword evidence="1" id="KW-0812">Transmembrane</keyword>
<dbReference type="AlphaFoldDB" id="A0A368GX63"/>
<comment type="caution">
    <text evidence="2">The sequence shown here is derived from an EMBL/GenBank/DDBJ whole genome shotgun (WGS) entry which is preliminary data.</text>
</comment>
<proteinExistence type="predicted"/>
<dbReference type="EMBL" id="JOJR01000041">
    <property type="protein sequence ID" value="RCN48943.1"/>
    <property type="molecule type" value="Genomic_DNA"/>
</dbReference>
<name>A0A368GX63_ANCCA</name>
<feature type="transmembrane region" description="Helical" evidence="1">
    <location>
        <begin position="54"/>
        <end position="73"/>
    </location>
</feature>
<dbReference type="OrthoDB" id="10624546at2759"/>
<evidence type="ECO:0000313" key="2">
    <source>
        <dbReference type="EMBL" id="RCN48943.1"/>
    </source>
</evidence>
<dbReference type="Proteomes" id="UP000252519">
    <property type="component" value="Unassembled WGS sequence"/>
</dbReference>
<sequence>MSACGYVRRLGAQYSPPYTVIHGADQNRRRRNFFASFCTRRIETDKLLSCLNVGIVYLLVLGAVAAGIITGVFKPDYKGKVIYFAIHRGNGAARGPAPMQSVSRIKAGYKRCNFWMASCLKMVEKSFTAP</sequence>
<keyword evidence="1" id="KW-0472">Membrane</keyword>
<evidence type="ECO:0000256" key="1">
    <source>
        <dbReference type="SAM" id="Phobius"/>
    </source>
</evidence>
<keyword evidence="3" id="KW-1185">Reference proteome</keyword>
<evidence type="ECO:0000313" key="3">
    <source>
        <dbReference type="Proteomes" id="UP000252519"/>
    </source>
</evidence>
<organism evidence="2 3">
    <name type="scientific">Ancylostoma caninum</name>
    <name type="common">Dog hookworm</name>
    <dbReference type="NCBI Taxonomy" id="29170"/>
    <lineage>
        <taxon>Eukaryota</taxon>
        <taxon>Metazoa</taxon>
        <taxon>Ecdysozoa</taxon>
        <taxon>Nematoda</taxon>
        <taxon>Chromadorea</taxon>
        <taxon>Rhabditida</taxon>
        <taxon>Rhabditina</taxon>
        <taxon>Rhabditomorpha</taxon>
        <taxon>Strongyloidea</taxon>
        <taxon>Ancylostomatidae</taxon>
        <taxon>Ancylostomatinae</taxon>
        <taxon>Ancylostoma</taxon>
    </lineage>
</organism>
<keyword evidence="1" id="KW-1133">Transmembrane helix</keyword>